<dbReference type="RefSeq" id="WP_338239977.1">
    <property type="nucleotide sequence ID" value="NZ_BQKE01000008.1"/>
</dbReference>
<reference evidence="1 2" key="1">
    <citation type="submission" date="2021-12" db="EMBL/GenBank/DDBJ databases">
        <title>Genome sequencing of bacteria with rrn-lacking chromosome and rrn-plasmid.</title>
        <authorList>
            <person name="Anda M."/>
            <person name="Iwasaki W."/>
        </authorList>
    </citation>
    <scope>NUCLEOTIDE SEQUENCE [LARGE SCALE GENOMIC DNA]</scope>
    <source>
        <strain evidence="1 2">NBRC 15940</strain>
    </source>
</reference>
<dbReference type="EMBL" id="BQKE01000008">
    <property type="protein sequence ID" value="GJM64922.1"/>
    <property type="molecule type" value="Genomic_DNA"/>
</dbReference>
<dbReference type="InterPro" id="IPR011051">
    <property type="entry name" value="RmlC_Cupin_sf"/>
</dbReference>
<evidence type="ECO:0000313" key="1">
    <source>
        <dbReference type="EMBL" id="GJM64922.1"/>
    </source>
</evidence>
<gene>
    <name evidence="1" type="ORF">PEDI_54740</name>
</gene>
<accession>A0AAN4W5X9</accession>
<dbReference type="Gene3D" id="2.60.120.10">
    <property type="entry name" value="Jelly Rolls"/>
    <property type="match status" value="1"/>
</dbReference>
<comment type="caution">
    <text evidence="1">The sequence shown here is derived from an EMBL/GenBank/DDBJ whole genome shotgun (WGS) entry which is preliminary data.</text>
</comment>
<dbReference type="Proteomes" id="UP001310022">
    <property type="component" value="Unassembled WGS sequence"/>
</dbReference>
<sequence>MSHLVQSDNIYINPNESRNYNVNNPVWKISEMVEKVTFAAGREFYLVDSLDYLFPYKHLELYNTNYGDDKNLIGPIIPWEQQNDKNDFHKQNIRSIVMEHFYLVRGYISIGDDAFPFVKVSYDAGMKTPLSQATNHNIGGSIQMWCKIKNSDSQGLINLPYNSENDRYEVELWGYEGNDLLNYLEEKGAKALQDGTIQIRTDLVHGSPLAFSREAISLEGEPSDQDGKVYNINPNHTMHPIFALPVELAFTNHNASVWDSLNGSNYRVEFNMLLRGWKNYIQGGVSANPHGGVGYLEFRNLFSNYFNHQSVLGNELKRDLESWNLDADGTPTNTTGEEKFMAVEYMDLHILKPNCVIGIHRHKDNQEIFMMLRGSGLMVTGDWVQQPTWMRAFEVRNMRAGDLVLCKNGMLHSLMNLTDEDIELFMFGGYD</sequence>
<dbReference type="InterPro" id="IPR014710">
    <property type="entry name" value="RmlC-like_jellyroll"/>
</dbReference>
<evidence type="ECO:0000313" key="2">
    <source>
        <dbReference type="Proteomes" id="UP001310022"/>
    </source>
</evidence>
<organism evidence="1 2">
    <name type="scientific">Persicobacter diffluens</name>
    <dbReference type="NCBI Taxonomy" id="981"/>
    <lineage>
        <taxon>Bacteria</taxon>
        <taxon>Pseudomonadati</taxon>
        <taxon>Bacteroidota</taxon>
        <taxon>Cytophagia</taxon>
        <taxon>Cytophagales</taxon>
        <taxon>Persicobacteraceae</taxon>
        <taxon>Persicobacter</taxon>
    </lineage>
</organism>
<proteinExistence type="predicted"/>
<dbReference type="AlphaFoldDB" id="A0AAN4W5X9"/>
<name>A0AAN4W5X9_9BACT</name>
<keyword evidence="2" id="KW-1185">Reference proteome</keyword>
<dbReference type="SUPFAM" id="SSF51182">
    <property type="entry name" value="RmlC-like cupins"/>
    <property type="match status" value="1"/>
</dbReference>
<evidence type="ECO:0008006" key="3">
    <source>
        <dbReference type="Google" id="ProtNLM"/>
    </source>
</evidence>
<protein>
    <recommendedName>
        <fullName evidence="3">Cupin domain-containing protein</fullName>
    </recommendedName>
</protein>